<evidence type="ECO:0000313" key="1">
    <source>
        <dbReference type="EMBL" id="SDB81672.1"/>
    </source>
</evidence>
<dbReference type="Proteomes" id="UP000183203">
    <property type="component" value="Unassembled WGS sequence"/>
</dbReference>
<sequence length="189" mass="19254">MKHMYAAMLTRSPGTGRGTSERCTPMRKRILTAVTASILTAGLLTSGAAAFAAAQDDTGGGDEIPFIHGVPTPDEYLDADTDADAGTFIEGVPAPLIVTPAELAKGPITLELGQALIVVPDADQDGVWSGTGGSDDDTVLHFEAAVIGATDDDASFNAGFSAEKAGTTKGWIAGPDGQRTTFDVTIAAS</sequence>
<name>A0A1G6GI24_9MICO</name>
<reference evidence="1 2" key="1">
    <citation type="submission" date="2016-09" db="EMBL/GenBank/DDBJ databases">
        <authorList>
            <person name="Capua I."/>
            <person name="De Benedictis P."/>
            <person name="Joannis T."/>
            <person name="Lombin L.H."/>
            <person name="Cattoli G."/>
        </authorList>
    </citation>
    <scope>NUCLEOTIDE SEQUENCE [LARGE SCALE GENOMIC DNA]</scope>
    <source>
        <strain evidence="1 2">NIO-1002</strain>
    </source>
</reference>
<evidence type="ECO:0000313" key="2">
    <source>
        <dbReference type="Proteomes" id="UP000183203"/>
    </source>
</evidence>
<dbReference type="AlphaFoldDB" id="A0A1G6GI24"/>
<organism evidence="1 2">
    <name type="scientific">Microbacterium enclense</name>
    <dbReference type="NCBI Taxonomy" id="993073"/>
    <lineage>
        <taxon>Bacteria</taxon>
        <taxon>Bacillati</taxon>
        <taxon>Actinomycetota</taxon>
        <taxon>Actinomycetes</taxon>
        <taxon>Micrococcales</taxon>
        <taxon>Microbacteriaceae</taxon>
        <taxon>Microbacterium</taxon>
    </lineage>
</organism>
<protein>
    <submittedName>
        <fullName evidence="1">Uncharacterized protein</fullName>
    </submittedName>
</protein>
<proteinExistence type="predicted"/>
<dbReference type="EMBL" id="FMYG01000001">
    <property type="protein sequence ID" value="SDB81672.1"/>
    <property type="molecule type" value="Genomic_DNA"/>
</dbReference>
<accession>A0A1G6GI24</accession>
<gene>
    <name evidence="1" type="ORF">SAMN05216418_0276</name>
</gene>